<comment type="similarity">
    <text evidence="2 7">Belongs to the major facilitator superfamily. Sugar transporter (TC 2.A.1.1) family.</text>
</comment>
<comment type="caution">
    <text evidence="11">The sequence shown here is derived from an EMBL/GenBank/DDBJ whole genome shotgun (WGS) entry which is preliminary data.</text>
</comment>
<reference evidence="11 12" key="1">
    <citation type="submission" date="2019-06" db="EMBL/GenBank/DDBJ databases">
        <authorList>
            <person name="Broberg M."/>
        </authorList>
    </citation>
    <scope>NUCLEOTIDE SEQUENCE [LARGE SCALE GENOMIC DNA]</scope>
</reference>
<dbReference type="SUPFAM" id="SSF103473">
    <property type="entry name" value="MFS general substrate transporter"/>
    <property type="match status" value="1"/>
</dbReference>
<protein>
    <recommendedName>
        <fullName evidence="10">Major facilitator superfamily (MFS) profile domain-containing protein</fullName>
    </recommendedName>
</protein>
<keyword evidence="9" id="KW-0732">Signal</keyword>
<evidence type="ECO:0000256" key="9">
    <source>
        <dbReference type="SAM" id="SignalP"/>
    </source>
</evidence>
<dbReference type="PANTHER" id="PTHR48022:SF14">
    <property type="entry name" value="MAJOR FACILITATOR SUPERFAMILY (MFS) PROFILE DOMAIN-CONTAINING PROTEIN-RELATED"/>
    <property type="match status" value="1"/>
</dbReference>
<evidence type="ECO:0000313" key="11">
    <source>
        <dbReference type="EMBL" id="VUC27573.1"/>
    </source>
</evidence>
<dbReference type="Proteomes" id="UP000766486">
    <property type="component" value="Unassembled WGS sequence"/>
</dbReference>
<dbReference type="Pfam" id="PF00083">
    <property type="entry name" value="Sugar_tr"/>
    <property type="match status" value="1"/>
</dbReference>
<organism evidence="11 12">
    <name type="scientific">Bionectria ochroleuca</name>
    <name type="common">Gliocladium roseum</name>
    <dbReference type="NCBI Taxonomy" id="29856"/>
    <lineage>
        <taxon>Eukaryota</taxon>
        <taxon>Fungi</taxon>
        <taxon>Dikarya</taxon>
        <taxon>Ascomycota</taxon>
        <taxon>Pezizomycotina</taxon>
        <taxon>Sordariomycetes</taxon>
        <taxon>Hypocreomycetidae</taxon>
        <taxon>Hypocreales</taxon>
        <taxon>Bionectriaceae</taxon>
        <taxon>Clonostachys</taxon>
    </lineage>
</organism>
<feature type="transmembrane region" description="Helical" evidence="8">
    <location>
        <begin position="277"/>
        <end position="299"/>
    </location>
</feature>
<dbReference type="EMBL" id="CABFNS010000771">
    <property type="protein sequence ID" value="VUC27573.1"/>
    <property type="molecule type" value="Genomic_DNA"/>
</dbReference>
<evidence type="ECO:0000256" key="5">
    <source>
        <dbReference type="ARBA" id="ARBA00022989"/>
    </source>
</evidence>
<proteinExistence type="inferred from homology"/>
<gene>
    <name evidence="11" type="ORF">CLO192961_LOCUS214477</name>
</gene>
<keyword evidence="12" id="KW-1185">Reference proteome</keyword>
<name>A0ABY6U942_BIOOC</name>
<feature type="chain" id="PRO_5046565577" description="Major facilitator superfamily (MFS) profile domain-containing protein" evidence="9">
    <location>
        <begin position="20"/>
        <end position="511"/>
    </location>
</feature>
<dbReference type="PROSITE" id="PS00217">
    <property type="entry name" value="SUGAR_TRANSPORT_2"/>
    <property type="match status" value="1"/>
</dbReference>
<feature type="domain" description="Major facilitator superfamily (MFS) profile" evidence="10">
    <location>
        <begin position="12"/>
        <end position="471"/>
    </location>
</feature>
<feature type="signal peptide" evidence="9">
    <location>
        <begin position="1"/>
        <end position="19"/>
    </location>
</feature>
<evidence type="ECO:0000256" key="2">
    <source>
        <dbReference type="ARBA" id="ARBA00010992"/>
    </source>
</evidence>
<feature type="transmembrane region" description="Helical" evidence="8">
    <location>
        <begin position="110"/>
        <end position="133"/>
    </location>
</feature>
<sequence length="511" mass="56188">MAMFKTPVVVFCAWTAAMCGFVYEYDQGLVNVTMIIDTFLHKFPEVDIDQNSRAAFFKGLVTAIFELGAVVGALQSAFVCDRYSRRYTILLACFWYLIGSAIQAGSQNYAMLVAGRFIGGIGVGGASMVAPLYISEIAPPHIRGALLTLQQWMLILGIVAAYYTTYGSRHIEGNWAWQTAFVAQILPGLILTGIVAILPFSPRWLGIQGREEEGLKVLSKLRALPIEDGRIQAEWLNIRTEVLLQERISGISNSEVETFGKAFSNQMKKWMMCFDKYFKRVLIGITIHAFQQWVGVNGFTYYLTTLFQKLGYDDEERLMLGGLLSVVQLVGAAVPILIIDRLGRRPLLLIGTFIMMSCHIINASVIGASNGDWANHQPAAKAGTGFMFIFMFFFEISWGPIAWGLPSEILPSIVRAEGVALATSSNWFSNFIVGLCVPAIVQAAPYGSFALFSGTSFLALVWVYFVVPETKQQTIESLSVILGDSIGSEEADARAEIVDDLLQARGSTTAA</sequence>
<dbReference type="InterPro" id="IPR020846">
    <property type="entry name" value="MFS_dom"/>
</dbReference>
<feature type="transmembrane region" description="Helical" evidence="8">
    <location>
        <begin position="418"/>
        <end position="440"/>
    </location>
</feature>
<feature type="transmembrane region" description="Helical" evidence="8">
    <location>
        <begin position="175"/>
        <end position="200"/>
    </location>
</feature>
<keyword evidence="6 8" id="KW-0472">Membrane</keyword>
<feature type="transmembrane region" description="Helical" evidence="8">
    <location>
        <begin position="87"/>
        <end position="104"/>
    </location>
</feature>
<dbReference type="Gene3D" id="1.20.1250.20">
    <property type="entry name" value="MFS general substrate transporter like domains"/>
    <property type="match status" value="1"/>
</dbReference>
<keyword evidence="4 8" id="KW-0812">Transmembrane</keyword>
<evidence type="ECO:0000256" key="4">
    <source>
        <dbReference type="ARBA" id="ARBA00022692"/>
    </source>
</evidence>
<feature type="transmembrane region" description="Helical" evidence="8">
    <location>
        <begin position="60"/>
        <end position="80"/>
    </location>
</feature>
<feature type="transmembrane region" description="Helical" evidence="8">
    <location>
        <begin position="446"/>
        <end position="467"/>
    </location>
</feature>
<feature type="transmembrane region" description="Helical" evidence="8">
    <location>
        <begin position="346"/>
        <end position="366"/>
    </location>
</feature>
<keyword evidence="3 7" id="KW-0813">Transport</keyword>
<dbReference type="PROSITE" id="PS50850">
    <property type="entry name" value="MFS"/>
    <property type="match status" value="1"/>
</dbReference>
<dbReference type="InterPro" id="IPR003663">
    <property type="entry name" value="Sugar/inositol_transpt"/>
</dbReference>
<feature type="transmembrane region" description="Helical" evidence="8">
    <location>
        <begin position="319"/>
        <end position="339"/>
    </location>
</feature>
<dbReference type="InterPro" id="IPR005828">
    <property type="entry name" value="MFS_sugar_transport-like"/>
</dbReference>
<dbReference type="InterPro" id="IPR005829">
    <property type="entry name" value="Sugar_transporter_CS"/>
</dbReference>
<evidence type="ECO:0000256" key="7">
    <source>
        <dbReference type="RuleBase" id="RU003346"/>
    </source>
</evidence>
<evidence type="ECO:0000256" key="8">
    <source>
        <dbReference type="SAM" id="Phobius"/>
    </source>
</evidence>
<evidence type="ECO:0000256" key="6">
    <source>
        <dbReference type="ARBA" id="ARBA00023136"/>
    </source>
</evidence>
<dbReference type="PRINTS" id="PR00171">
    <property type="entry name" value="SUGRTRNSPORT"/>
</dbReference>
<dbReference type="InterPro" id="IPR036259">
    <property type="entry name" value="MFS_trans_sf"/>
</dbReference>
<evidence type="ECO:0000256" key="1">
    <source>
        <dbReference type="ARBA" id="ARBA00004141"/>
    </source>
</evidence>
<evidence type="ECO:0000259" key="10">
    <source>
        <dbReference type="PROSITE" id="PS50850"/>
    </source>
</evidence>
<accession>A0ABY6U942</accession>
<feature type="transmembrane region" description="Helical" evidence="8">
    <location>
        <begin position="145"/>
        <end position="163"/>
    </location>
</feature>
<evidence type="ECO:0000313" key="12">
    <source>
        <dbReference type="Proteomes" id="UP000766486"/>
    </source>
</evidence>
<comment type="subcellular location">
    <subcellularLocation>
        <location evidence="1">Membrane</location>
        <topology evidence="1">Multi-pass membrane protein</topology>
    </subcellularLocation>
</comment>
<keyword evidence="5 8" id="KW-1133">Transmembrane helix</keyword>
<evidence type="ECO:0000256" key="3">
    <source>
        <dbReference type="ARBA" id="ARBA00022448"/>
    </source>
</evidence>
<feature type="transmembrane region" description="Helical" evidence="8">
    <location>
        <begin position="386"/>
        <end position="406"/>
    </location>
</feature>
<dbReference type="InterPro" id="IPR050360">
    <property type="entry name" value="MFS_Sugar_Transporters"/>
</dbReference>
<dbReference type="NCBIfam" id="TIGR00879">
    <property type="entry name" value="SP"/>
    <property type="match status" value="1"/>
</dbReference>
<dbReference type="PANTHER" id="PTHR48022">
    <property type="entry name" value="PLASTIDIC GLUCOSE TRANSPORTER 4"/>
    <property type="match status" value="1"/>
</dbReference>